<keyword evidence="4" id="KW-1185">Reference proteome</keyword>
<dbReference type="AlphaFoldDB" id="A0A3Q7FDL8"/>
<sequence length="90" mass="10414">MSIKKSTLASVFIFVTFITTSVAQSSTTYDQCAPFYYCGDDPVFRVIMVIKYVVGFSILIAVVVWQWKRRNLNTWNDNLMNRPSFSNEQN</sequence>
<dbReference type="Proteomes" id="UP000004994">
    <property type="component" value="Chromosome 3"/>
</dbReference>
<name>A0A3Q7FDL8_SOLLC</name>
<keyword evidence="2" id="KW-0732">Signal</keyword>
<feature type="signal peptide" evidence="2">
    <location>
        <begin position="1"/>
        <end position="23"/>
    </location>
</feature>
<reference evidence="3" key="2">
    <citation type="submission" date="2019-01" db="UniProtKB">
        <authorList>
            <consortium name="EnsemblPlants"/>
        </authorList>
    </citation>
    <scope>IDENTIFICATION</scope>
    <source>
        <strain evidence="3">cv. Heinz 1706</strain>
    </source>
</reference>
<evidence type="ECO:0000313" key="4">
    <source>
        <dbReference type="Proteomes" id="UP000004994"/>
    </source>
</evidence>
<evidence type="ECO:0000256" key="1">
    <source>
        <dbReference type="SAM" id="Phobius"/>
    </source>
</evidence>
<feature type="chain" id="PRO_5018684319" evidence="2">
    <location>
        <begin position="24"/>
        <end position="90"/>
    </location>
</feature>
<proteinExistence type="predicted"/>
<protein>
    <submittedName>
        <fullName evidence="3">Uncharacterized protein</fullName>
    </submittedName>
</protein>
<dbReference type="PaxDb" id="4081-Solyc03g007220.2.1"/>
<evidence type="ECO:0000256" key="2">
    <source>
        <dbReference type="SAM" id="SignalP"/>
    </source>
</evidence>
<accession>A0A3Q7FDL8</accession>
<feature type="transmembrane region" description="Helical" evidence="1">
    <location>
        <begin position="47"/>
        <end position="65"/>
    </location>
</feature>
<keyword evidence="1" id="KW-0812">Transmembrane</keyword>
<reference evidence="3" key="1">
    <citation type="journal article" date="2012" name="Nature">
        <title>The tomato genome sequence provides insights into fleshy fruit evolution.</title>
        <authorList>
            <consortium name="Tomato Genome Consortium"/>
        </authorList>
    </citation>
    <scope>NUCLEOTIDE SEQUENCE [LARGE SCALE GENOMIC DNA]</scope>
    <source>
        <strain evidence="3">cv. Heinz 1706</strain>
    </source>
</reference>
<dbReference type="EnsemblPlants" id="Solyc03g007220.3.1">
    <property type="protein sequence ID" value="Solyc03g007220.3.1"/>
    <property type="gene ID" value="Solyc03g007220.3"/>
</dbReference>
<dbReference type="OMA" id="RVIMVIK"/>
<evidence type="ECO:0000313" key="3">
    <source>
        <dbReference type="EnsemblPlants" id="Solyc03g007220.3.1"/>
    </source>
</evidence>
<keyword evidence="1" id="KW-0472">Membrane</keyword>
<dbReference type="Gramene" id="Solyc03g007220.3.1">
    <property type="protein sequence ID" value="Solyc03g007220.3.1"/>
    <property type="gene ID" value="Solyc03g007220.3"/>
</dbReference>
<keyword evidence="1" id="KW-1133">Transmembrane helix</keyword>
<organism evidence="3">
    <name type="scientific">Solanum lycopersicum</name>
    <name type="common">Tomato</name>
    <name type="synonym">Lycopersicon esculentum</name>
    <dbReference type="NCBI Taxonomy" id="4081"/>
    <lineage>
        <taxon>Eukaryota</taxon>
        <taxon>Viridiplantae</taxon>
        <taxon>Streptophyta</taxon>
        <taxon>Embryophyta</taxon>
        <taxon>Tracheophyta</taxon>
        <taxon>Spermatophyta</taxon>
        <taxon>Magnoliopsida</taxon>
        <taxon>eudicotyledons</taxon>
        <taxon>Gunneridae</taxon>
        <taxon>Pentapetalae</taxon>
        <taxon>asterids</taxon>
        <taxon>lamiids</taxon>
        <taxon>Solanales</taxon>
        <taxon>Solanaceae</taxon>
        <taxon>Solanoideae</taxon>
        <taxon>Solaneae</taxon>
        <taxon>Solanum</taxon>
        <taxon>Solanum subgen. Lycopersicon</taxon>
    </lineage>
</organism>
<dbReference type="InParanoid" id="A0A3Q7FDL8"/>